<dbReference type="InParanoid" id="A0A251SE15"/>
<reference evidence="2" key="1">
    <citation type="journal article" date="2017" name="Nature">
        <title>The sunflower genome provides insights into oil metabolism, flowering and Asterid evolution.</title>
        <authorList>
            <person name="Badouin H."/>
            <person name="Gouzy J."/>
            <person name="Grassa C.J."/>
            <person name="Murat F."/>
            <person name="Staton S.E."/>
            <person name="Cottret L."/>
            <person name="Lelandais-Briere C."/>
            <person name="Owens G.L."/>
            <person name="Carrere S."/>
            <person name="Mayjonade B."/>
            <person name="Legrand L."/>
            <person name="Gill N."/>
            <person name="Kane N.C."/>
            <person name="Bowers J.E."/>
            <person name="Hubner S."/>
            <person name="Bellec A."/>
            <person name="Berard A."/>
            <person name="Berges H."/>
            <person name="Blanchet N."/>
            <person name="Boniface M.C."/>
            <person name="Brunel D."/>
            <person name="Catrice O."/>
            <person name="Chaidir N."/>
            <person name="Claudel C."/>
            <person name="Donnadieu C."/>
            <person name="Faraut T."/>
            <person name="Fievet G."/>
            <person name="Helmstetter N."/>
            <person name="King M."/>
            <person name="Knapp S.J."/>
            <person name="Lai Z."/>
            <person name="Le Paslier M.C."/>
            <person name="Lippi Y."/>
            <person name="Lorenzon L."/>
            <person name="Mandel J.R."/>
            <person name="Marage G."/>
            <person name="Marchand G."/>
            <person name="Marquand E."/>
            <person name="Bret-Mestries E."/>
            <person name="Morien E."/>
            <person name="Nambeesan S."/>
            <person name="Nguyen T."/>
            <person name="Pegot-Espagnet P."/>
            <person name="Pouilly N."/>
            <person name="Raftis F."/>
            <person name="Sallet E."/>
            <person name="Schiex T."/>
            <person name="Thomas J."/>
            <person name="Vandecasteele C."/>
            <person name="Vares D."/>
            <person name="Vear F."/>
            <person name="Vautrin S."/>
            <person name="Crespi M."/>
            <person name="Mangin B."/>
            <person name="Burke J.M."/>
            <person name="Salse J."/>
            <person name="Munos S."/>
            <person name="Vincourt P."/>
            <person name="Rieseberg L.H."/>
            <person name="Langlade N.B."/>
        </authorList>
    </citation>
    <scope>NUCLEOTIDE SEQUENCE [LARGE SCALE GENOMIC DNA]</scope>
    <source>
        <strain evidence="2">cv. SF193</strain>
    </source>
</reference>
<name>A0A251SE15_HELAN</name>
<protein>
    <submittedName>
        <fullName evidence="1">Uncharacterized protein</fullName>
    </submittedName>
</protein>
<dbReference type="EMBL" id="CM007903">
    <property type="protein sequence ID" value="OTF97077.1"/>
    <property type="molecule type" value="Genomic_DNA"/>
</dbReference>
<evidence type="ECO:0000313" key="2">
    <source>
        <dbReference type="Proteomes" id="UP000215914"/>
    </source>
</evidence>
<evidence type="ECO:0000313" key="1">
    <source>
        <dbReference type="EMBL" id="OTF97077.1"/>
    </source>
</evidence>
<organism evidence="1 2">
    <name type="scientific">Helianthus annuus</name>
    <name type="common">Common sunflower</name>
    <dbReference type="NCBI Taxonomy" id="4232"/>
    <lineage>
        <taxon>Eukaryota</taxon>
        <taxon>Viridiplantae</taxon>
        <taxon>Streptophyta</taxon>
        <taxon>Embryophyta</taxon>
        <taxon>Tracheophyta</taxon>
        <taxon>Spermatophyta</taxon>
        <taxon>Magnoliopsida</taxon>
        <taxon>eudicotyledons</taxon>
        <taxon>Gunneridae</taxon>
        <taxon>Pentapetalae</taxon>
        <taxon>asterids</taxon>
        <taxon>campanulids</taxon>
        <taxon>Asterales</taxon>
        <taxon>Asteraceae</taxon>
        <taxon>Asteroideae</taxon>
        <taxon>Heliantheae alliance</taxon>
        <taxon>Heliantheae</taxon>
        <taxon>Helianthus</taxon>
    </lineage>
</organism>
<dbReference type="Proteomes" id="UP000215914">
    <property type="component" value="Chromosome 14"/>
</dbReference>
<keyword evidence="2" id="KW-1185">Reference proteome</keyword>
<accession>A0A251SE15</accession>
<proteinExistence type="predicted"/>
<dbReference type="AlphaFoldDB" id="A0A251SE15"/>
<sequence length="55" mass="6462">MEFDDHLTCSWSAVELINWLYASEAEPSHRMPFHMIHLLLAEFSNALKFIVEEVL</sequence>
<gene>
    <name evidence="1" type="ORF">HannXRQ_Chr14g0430611</name>
</gene>